<dbReference type="PANTHER" id="PTHR46766:SF1">
    <property type="entry name" value="GLUTAMINE-RICH PROTEIN 2"/>
    <property type="match status" value="1"/>
</dbReference>
<evidence type="ECO:0000256" key="2">
    <source>
        <dbReference type="SAM" id="Coils"/>
    </source>
</evidence>
<name>A0AA37UUL9_9MYCO</name>
<gene>
    <name evidence="6" type="primary">PPE32_1</name>
    <name evidence="5" type="synonym">PPE32_3</name>
    <name evidence="5" type="ORF">MmonteBS_29800</name>
    <name evidence="6" type="ORF">NJB18185_06350</name>
</gene>
<dbReference type="InterPro" id="IPR022171">
    <property type="entry name" value="PPE_C"/>
</dbReference>
<evidence type="ECO:0000259" key="3">
    <source>
        <dbReference type="Pfam" id="PF00823"/>
    </source>
</evidence>
<reference evidence="5" key="1">
    <citation type="journal article" date="2018" name="Genome Announc.">
        <title>Draft Genome Sequence of Mycobacterium montefiorense Isolated from Japanese Black Salamander (Hynobius nigrescens).</title>
        <authorList>
            <person name="Fukano H."/>
            <person name="Yoshida M."/>
            <person name="Shimizu A."/>
            <person name="Iwao H."/>
            <person name="Katayama Y."/>
            <person name="Omatsu T."/>
            <person name="Mizutani T."/>
            <person name="Kurata O."/>
            <person name="Wada S."/>
            <person name="Hoshino Y."/>
        </authorList>
    </citation>
    <scope>NUCLEOTIDE SEQUENCE</scope>
    <source>
        <strain evidence="5">BS</strain>
    </source>
</reference>
<evidence type="ECO:0000259" key="4">
    <source>
        <dbReference type="Pfam" id="PF12484"/>
    </source>
</evidence>
<reference evidence="6" key="4">
    <citation type="submission" date="2022-04" db="EMBL/GenBank/DDBJ databases">
        <authorList>
            <person name="Komine T."/>
            <person name="Fukano H."/>
            <person name="Wada S."/>
        </authorList>
    </citation>
    <scope>NUCLEOTIDE SEQUENCE</scope>
    <source>
        <strain evidence="6">NJB18185</strain>
    </source>
</reference>
<dbReference type="RefSeq" id="WP_108922986.1">
    <property type="nucleotide sequence ID" value="NZ_BFCH01000018.1"/>
</dbReference>
<dbReference type="Gene3D" id="1.20.1260.20">
    <property type="entry name" value="PPE superfamily"/>
    <property type="match status" value="1"/>
</dbReference>
<feature type="coiled-coil region" evidence="2">
    <location>
        <begin position="440"/>
        <end position="467"/>
    </location>
</feature>
<reference evidence="6" key="3">
    <citation type="journal article" date="2022" name="Microbiol. Resour. Announc.">
        <title>Draft Genome Sequences of Eight Mycobacterium montefiorense Strains Isolated from Salamanders in Captivity.</title>
        <authorList>
            <person name="Komine T."/>
            <person name="Ihara H."/>
            <person name="Fukano H."/>
            <person name="Hoshino Y."/>
            <person name="Kurata O."/>
            <person name="Wada S."/>
        </authorList>
    </citation>
    <scope>NUCLEOTIDE SEQUENCE</scope>
    <source>
        <strain evidence="6">NJB18185</strain>
    </source>
</reference>
<proteinExistence type="inferred from homology"/>
<sequence length="477" mass="47091">MDYAALPPEINSGRMYAGAGSVPMWLAAAAWDGLGAELTSAAAAYRSVVSGLTVEAWMGPASMSMRAAAIVFASWMSTTAEQVKQAARQARAAATAYEAAFAATVPPALIAENRALLASLVASNIFGQNTPAISATETQYGEMWAQDATTMYTYAGGSAAASRLTAFTDPPQTTDPSGVSAQEAAVSQASTSAAASPKALNQVLQTVPTVLQTLAGDAGNPTLSEIFNITASGTYVASGVLFILGPLFAGPVNAVLPATVLGTAAPALGAAGAAAGLLSDTTPVASSLGAAAGTSGSTGVLAGLGRALPVGGLSVPPAWASAAPVLASAARALPEAALAGLPEAAIDSIGPGAGAFLPGSLMAAAAGGGGAAGGGFAATRAGAASQRGATPPPDRGTPAQYGPPPALIPQVARAAAPQEGMHSQAMRTNPRASAGDGVLTENLREELNDLRKQISDLALERDVLMRSLALWARGTTE</sequence>
<dbReference type="GO" id="GO:0052572">
    <property type="term" value="P:response to host immune response"/>
    <property type="evidence" value="ECO:0007669"/>
    <property type="project" value="TreeGrafter"/>
</dbReference>
<dbReference type="EMBL" id="BFCH01000018">
    <property type="protein sequence ID" value="GBG38608.1"/>
    <property type="molecule type" value="Genomic_DNA"/>
</dbReference>
<dbReference type="InterPro" id="IPR038332">
    <property type="entry name" value="PPE_sf"/>
</dbReference>
<reference evidence="7" key="2">
    <citation type="submission" date="2018-04" db="EMBL/GenBank/DDBJ databases">
        <title>Draft genome sequence of Mycobacterium montefiorense isolated from Japanese black salamander.</title>
        <authorList>
            <person name="Fukano H."/>
            <person name="Yoshida M."/>
            <person name="Shimizu A."/>
            <person name="Iwao H."/>
            <person name="Kurata O."/>
            <person name="Katayama Y."/>
            <person name="Omatsu T."/>
            <person name="Mizutani T."/>
            <person name="Wada S."/>
            <person name="Hoshino Y."/>
        </authorList>
    </citation>
    <scope>NUCLEOTIDE SEQUENCE [LARGE SCALE GENOMIC DNA]</scope>
    <source>
        <strain evidence="7">BS</strain>
    </source>
</reference>
<dbReference type="InterPro" id="IPR000030">
    <property type="entry name" value="PPE_dom"/>
</dbReference>
<dbReference type="Pfam" id="PF12484">
    <property type="entry name" value="PPE-SVP"/>
    <property type="match status" value="1"/>
</dbReference>
<protein>
    <submittedName>
        <fullName evidence="6">PPE family protein</fullName>
    </submittedName>
</protein>
<keyword evidence="7" id="KW-1185">Reference proteome</keyword>
<dbReference type="Proteomes" id="UP001139505">
    <property type="component" value="Unassembled WGS sequence"/>
</dbReference>
<dbReference type="EMBL" id="BQYH01000005">
    <property type="protein sequence ID" value="GKU70858.1"/>
    <property type="molecule type" value="Genomic_DNA"/>
</dbReference>
<evidence type="ECO:0000313" key="7">
    <source>
        <dbReference type="Proteomes" id="UP000245060"/>
    </source>
</evidence>
<organism evidence="6 8">
    <name type="scientific">Mycobacterium montefiorense</name>
    <dbReference type="NCBI Taxonomy" id="154654"/>
    <lineage>
        <taxon>Bacteria</taxon>
        <taxon>Bacillati</taxon>
        <taxon>Actinomycetota</taxon>
        <taxon>Actinomycetes</taxon>
        <taxon>Mycobacteriales</taxon>
        <taxon>Mycobacteriaceae</taxon>
        <taxon>Mycobacterium</taxon>
        <taxon>Mycobacterium simiae complex</taxon>
    </lineage>
</organism>
<dbReference type="FunFam" id="1.20.1260.20:FF:000001">
    <property type="entry name" value="PPE family protein PPE41"/>
    <property type="match status" value="1"/>
</dbReference>
<dbReference type="Proteomes" id="UP000245060">
    <property type="component" value="Unassembled WGS sequence"/>
</dbReference>
<comment type="caution">
    <text evidence="6">The sequence shown here is derived from an EMBL/GenBank/DDBJ whole genome shotgun (WGS) entry which is preliminary data.</text>
</comment>
<evidence type="ECO:0000256" key="1">
    <source>
        <dbReference type="ARBA" id="ARBA00010652"/>
    </source>
</evidence>
<dbReference type="AlphaFoldDB" id="A0AA37UUL9"/>
<feature type="domain" description="PPE" evidence="3">
    <location>
        <begin position="2"/>
        <end position="165"/>
    </location>
</feature>
<keyword evidence="2" id="KW-0175">Coiled coil</keyword>
<comment type="similarity">
    <text evidence="1">Belongs to the mycobacterial PPE family.</text>
</comment>
<dbReference type="SUPFAM" id="SSF140459">
    <property type="entry name" value="PE/PPE dimer-like"/>
    <property type="match status" value="1"/>
</dbReference>
<accession>A0AA37UUL9</accession>
<dbReference type="Pfam" id="PF00823">
    <property type="entry name" value="PPE"/>
    <property type="match status" value="1"/>
</dbReference>
<dbReference type="PANTHER" id="PTHR46766">
    <property type="entry name" value="GLUTAMINE-RICH PROTEIN 2"/>
    <property type="match status" value="1"/>
</dbReference>
<evidence type="ECO:0000313" key="5">
    <source>
        <dbReference type="EMBL" id="GBG38608.1"/>
    </source>
</evidence>
<feature type="domain" description="PPE family C-terminal" evidence="4">
    <location>
        <begin position="302"/>
        <end position="383"/>
    </location>
</feature>
<evidence type="ECO:0000313" key="8">
    <source>
        <dbReference type="Proteomes" id="UP001139505"/>
    </source>
</evidence>
<evidence type="ECO:0000313" key="6">
    <source>
        <dbReference type="EMBL" id="GKU70858.1"/>
    </source>
</evidence>